<protein>
    <submittedName>
        <fullName evidence="2">Uncharacterized protein</fullName>
    </submittedName>
</protein>
<comment type="caution">
    <text evidence="2">The sequence shown here is derived from an EMBL/GenBank/DDBJ whole genome shotgun (WGS) entry which is preliminary data.</text>
</comment>
<dbReference type="AlphaFoldDB" id="A0A6B3SWY6"/>
<keyword evidence="1" id="KW-0812">Transmembrane</keyword>
<feature type="non-terminal residue" evidence="2">
    <location>
        <position position="84"/>
    </location>
</feature>
<sequence>MKTIGRLVGSLTVARKLALIYMLDLTAVLFVSGILIREKYIAIDFAKKELVGSHYIAQVAGALAAVASAQMSRTQESAQGKAAV</sequence>
<dbReference type="Proteomes" id="UP000482155">
    <property type="component" value="Unassembled WGS sequence"/>
</dbReference>
<gene>
    <name evidence="2" type="ORF">G3574_17865</name>
</gene>
<evidence type="ECO:0000313" key="3">
    <source>
        <dbReference type="Proteomes" id="UP000482155"/>
    </source>
</evidence>
<evidence type="ECO:0000256" key="1">
    <source>
        <dbReference type="SAM" id="Phobius"/>
    </source>
</evidence>
<keyword evidence="1" id="KW-1133">Transmembrane helix</keyword>
<name>A0A6B3SWY6_9BURK</name>
<proteinExistence type="predicted"/>
<feature type="transmembrane region" description="Helical" evidence="1">
    <location>
        <begin position="18"/>
        <end position="36"/>
    </location>
</feature>
<keyword evidence="3" id="KW-1185">Reference proteome</keyword>
<dbReference type="EMBL" id="JAAIVB010000063">
    <property type="protein sequence ID" value="NEX62952.1"/>
    <property type="molecule type" value="Genomic_DNA"/>
</dbReference>
<organism evidence="2 3">
    <name type="scientific">Noviherbaspirillum galbum</name>
    <dbReference type="NCBI Taxonomy" id="2709383"/>
    <lineage>
        <taxon>Bacteria</taxon>
        <taxon>Pseudomonadati</taxon>
        <taxon>Pseudomonadota</taxon>
        <taxon>Betaproteobacteria</taxon>
        <taxon>Burkholderiales</taxon>
        <taxon>Oxalobacteraceae</taxon>
        <taxon>Noviherbaspirillum</taxon>
    </lineage>
</organism>
<accession>A0A6B3SWY6</accession>
<evidence type="ECO:0000313" key="2">
    <source>
        <dbReference type="EMBL" id="NEX62952.1"/>
    </source>
</evidence>
<dbReference type="RefSeq" id="WP_163966049.1">
    <property type="nucleotide sequence ID" value="NZ_JAAIVB010000063.1"/>
</dbReference>
<reference evidence="2 3" key="1">
    <citation type="submission" date="2020-02" db="EMBL/GenBank/DDBJ databases">
        <authorList>
            <person name="Kim M.K."/>
        </authorList>
    </citation>
    <scope>NUCLEOTIDE SEQUENCE [LARGE SCALE GENOMIC DNA]</scope>
    <source>
        <strain evidence="2 3">17J57-3</strain>
    </source>
</reference>
<keyword evidence="1" id="KW-0472">Membrane</keyword>